<evidence type="ECO:0000313" key="5">
    <source>
        <dbReference type="EMBL" id="KAK8477687.1"/>
    </source>
</evidence>
<sequence length="461" mass="51231">MSTKASMIIPRIAFVSPLSAISFSARSKLPDYTHMKRDVQCKIMRQKGGVGSGSDSWALTGVGYPTKIIAGLPMLNCILQHTLRSLCSYSSTSTSTSTSTSSKWVYAVFWRILPRNYPPPKWDIGGNALDRSKGHRRNWIIVWEDGFCDFHECERAGSGYVKGRFGADIFFKLSHEVYNYGEGFVGKIAADNSHKWVYKETPNDNDPNFISSWNLSIEPQPRAWESQFNSGIQVGNTPSKTIAIISVREGIIQLGSLDKMVEDLNLVISIQRKFSYLQSIPGVFAIQRPYLTIQHPYTLKPNNQMPENHEKSICHDDKRQLGGTKRLIEERPEDFPIKSINLGWNSPQNGIVGPPFWSIPPLVPTVNCSLGALLSKLPSVIPSYNAIEPPEVTLLNHPNTTNQRRKADNGGSLGEIPIAESKKEPSSPSKAADEEKPRPVKANLVLQDDAVIQLGFGPLKD</sequence>
<comment type="caution">
    <text evidence="5">The sequence shown here is derived from an EMBL/GenBank/DDBJ whole genome shotgun (WGS) entry which is preliminary data.</text>
</comment>
<evidence type="ECO:0000313" key="6">
    <source>
        <dbReference type="Proteomes" id="UP001396334"/>
    </source>
</evidence>
<dbReference type="PANTHER" id="PTHR46633:SF6">
    <property type="entry name" value="TRANSCRIPTION FACTOR MYC_MYB N-TERMINAL DOMAIN-CONTAINING PROTEIN"/>
    <property type="match status" value="1"/>
</dbReference>
<feature type="compositionally biased region" description="Basic and acidic residues" evidence="3">
    <location>
        <begin position="420"/>
        <end position="438"/>
    </location>
</feature>
<evidence type="ECO:0000256" key="2">
    <source>
        <dbReference type="ARBA" id="ARBA00023163"/>
    </source>
</evidence>
<gene>
    <name evidence="5" type="ORF">V6N11_057811</name>
</gene>
<reference evidence="5 6" key="1">
    <citation type="journal article" date="2024" name="G3 (Bethesda)">
        <title>Genome assembly of Hibiscus sabdariffa L. provides insights into metabolisms of medicinal natural products.</title>
        <authorList>
            <person name="Kim T."/>
        </authorList>
    </citation>
    <scope>NUCLEOTIDE SEQUENCE [LARGE SCALE GENOMIC DNA]</scope>
    <source>
        <strain evidence="5">TK-2024</strain>
        <tissue evidence="5">Old leaves</tissue>
    </source>
</reference>
<feature type="domain" description="Transcription factor MYC/MYB N-terminal" evidence="4">
    <location>
        <begin position="170"/>
        <end position="274"/>
    </location>
</feature>
<keyword evidence="2" id="KW-0804">Transcription</keyword>
<dbReference type="Pfam" id="PF14215">
    <property type="entry name" value="bHLH-MYC_N"/>
    <property type="match status" value="1"/>
</dbReference>
<dbReference type="PANTHER" id="PTHR46633">
    <property type="entry name" value="TRANSCRIPTION FACTOR MYC/MYB-RELATED"/>
    <property type="match status" value="1"/>
</dbReference>
<dbReference type="EMBL" id="JBBPBN010001709">
    <property type="protein sequence ID" value="KAK8477687.1"/>
    <property type="molecule type" value="Genomic_DNA"/>
</dbReference>
<dbReference type="InterPro" id="IPR025610">
    <property type="entry name" value="MYC/MYB_N"/>
</dbReference>
<name>A0ABR1ZBP6_9ROSI</name>
<evidence type="ECO:0000256" key="3">
    <source>
        <dbReference type="SAM" id="MobiDB-lite"/>
    </source>
</evidence>
<evidence type="ECO:0000259" key="4">
    <source>
        <dbReference type="Pfam" id="PF14215"/>
    </source>
</evidence>
<accession>A0ABR1ZBP6</accession>
<evidence type="ECO:0000256" key="1">
    <source>
        <dbReference type="ARBA" id="ARBA00023015"/>
    </source>
</evidence>
<feature type="region of interest" description="Disordered" evidence="3">
    <location>
        <begin position="392"/>
        <end position="444"/>
    </location>
</feature>
<proteinExistence type="predicted"/>
<dbReference type="Proteomes" id="UP001396334">
    <property type="component" value="Unassembled WGS sequence"/>
</dbReference>
<organism evidence="5 6">
    <name type="scientific">Hibiscus sabdariffa</name>
    <name type="common">roselle</name>
    <dbReference type="NCBI Taxonomy" id="183260"/>
    <lineage>
        <taxon>Eukaryota</taxon>
        <taxon>Viridiplantae</taxon>
        <taxon>Streptophyta</taxon>
        <taxon>Embryophyta</taxon>
        <taxon>Tracheophyta</taxon>
        <taxon>Spermatophyta</taxon>
        <taxon>Magnoliopsida</taxon>
        <taxon>eudicotyledons</taxon>
        <taxon>Gunneridae</taxon>
        <taxon>Pentapetalae</taxon>
        <taxon>rosids</taxon>
        <taxon>malvids</taxon>
        <taxon>Malvales</taxon>
        <taxon>Malvaceae</taxon>
        <taxon>Malvoideae</taxon>
        <taxon>Hibiscus</taxon>
    </lineage>
</organism>
<keyword evidence="6" id="KW-1185">Reference proteome</keyword>
<keyword evidence="1" id="KW-0805">Transcription regulation</keyword>
<protein>
    <recommendedName>
        <fullName evidence="4">Transcription factor MYC/MYB N-terminal domain-containing protein</fullName>
    </recommendedName>
</protein>